<feature type="transmembrane region" description="Helical" evidence="6">
    <location>
        <begin position="5"/>
        <end position="27"/>
    </location>
</feature>
<protein>
    <submittedName>
        <fullName evidence="7">Uncharacterized protein</fullName>
    </submittedName>
</protein>
<dbReference type="InterPro" id="IPR028974">
    <property type="entry name" value="TSP_type-3_rpt"/>
</dbReference>
<evidence type="ECO:0000313" key="7">
    <source>
        <dbReference type="EMBL" id="OGY33854.1"/>
    </source>
</evidence>
<feature type="compositionally biased region" description="Polar residues" evidence="5">
    <location>
        <begin position="50"/>
        <end position="64"/>
    </location>
</feature>
<keyword evidence="6" id="KW-1133">Transmembrane helix</keyword>
<sequence>MNRRVLLISAGIAIVVILLGVAGWLLLSDSSSSQQQIIEATPEPIDTGTLPVSSTDPLNPTDLPQPSGAPVAFQGVCPDTWISQTDTDTDGVPDSVEATYGTDENAQDTDGDGYSDSAEIRNGYQPLDSNSSKRLDSDNDGLLDNEECTYRTDAFNPDSDDDGFEDGAEVKSGFDPAKAGDGKGSDKLVAAEKTPGVEEAATPLPAVVTPIPQQGFVTPVPATPAPQQTLSTTPIQISLIPYSQLKTTTSAAAADIKAYLTQVDSLRPQELADGQAIATAIQSAATGNVQPLSQARSRIAQFSAALKGVPTPKPAQEYQQLYVSLIDFTVQQLQAIEQNATGDQAKAAQAVLNIQNTLPSYVTRLSSLRATVEGASNT</sequence>
<dbReference type="SUPFAM" id="SSF103647">
    <property type="entry name" value="TSP type-3 repeat"/>
    <property type="match status" value="1"/>
</dbReference>
<feature type="region of interest" description="Disordered" evidence="5">
    <location>
        <begin position="82"/>
        <end position="186"/>
    </location>
</feature>
<keyword evidence="6" id="KW-0472">Membrane</keyword>
<feature type="compositionally biased region" description="Acidic residues" evidence="5">
    <location>
        <begin position="158"/>
        <end position="167"/>
    </location>
</feature>
<dbReference type="Pfam" id="PF18884">
    <property type="entry name" value="TSP3_bac"/>
    <property type="match status" value="4"/>
</dbReference>
<dbReference type="Proteomes" id="UP000177528">
    <property type="component" value="Unassembled WGS sequence"/>
</dbReference>
<evidence type="ECO:0000256" key="4">
    <source>
        <dbReference type="ARBA" id="ARBA00022837"/>
    </source>
</evidence>
<proteinExistence type="predicted"/>
<keyword evidence="2" id="KW-0964">Secreted</keyword>
<dbReference type="InterPro" id="IPR059100">
    <property type="entry name" value="TSP3_bac"/>
</dbReference>
<name>A0A1G1X1L3_9BACT</name>
<comment type="subcellular location">
    <subcellularLocation>
        <location evidence="1">Secreted</location>
    </subcellularLocation>
</comment>
<feature type="region of interest" description="Disordered" evidence="5">
    <location>
        <begin position="41"/>
        <end position="70"/>
    </location>
</feature>
<dbReference type="GO" id="GO:0005509">
    <property type="term" value="F:calcium ion binding"/>
    <property type="evidence" value="ECO:0007669"/>
    <property type="project" value="InterPro"/>
</dbReference>
<dbReference type="AlphaFoldDB" id="A0A1G1X1L3"/>
<evidence type="ECO:0000256" key="5">
    <source>
        <dbReference type="SAM" id="MobiDB-lite"/>
    </source>
</evidence>
<keyword evidence="3" id="KW-0732">Signal</keyword>
<dbReference type="EMBL" id="MHHR01000026">
    <property type="protein sequence ID" value="OGY33854.1"/>
    <property type="molecule type" value="Genomic_DNA"/>
</dbReference>
<evidence type="ECO:0000256" key="2">
    <source>
        <dbReference type="ARBA" id="ARBA00022525"/>
    </source>
</evidence>
<dbReference type="InterPro" id="IPR053180">
    <property type="entry name" value="Ca-binding_acidic-repeat"/>
</dbReference>
<accession>A0A1G1X1L3</accession>
<dbReference type="PANTHER" id="PTHR37467">
    <property type="entry name" value="EXPORTED CALCIUM-BINDING GLYCOPROTEIN-RELATED"/>
    <property type="match status" value="1"/>
</dbReference>
<evidence type="ECO:0000256" key="1">
    <source>
        <dbReference type="ARBA" id="ARBA00004613"/>
    </source>
</evidence>
<keyword evidence="4" id="KW-0106">Calcium</keyword>
<evidence type="ECO:0000256" key="6">
    <source>
        <dbReference type="SAM" id="Phobius"/>
    </source>
</evidence>
<feature type="compositionally biased region" description="Acidic residues" evidence="5">
    <location>
        <begin position="138"/>
        <end position="147"/>
    </location>
</feature>
<dbReference type="PANTHER" id="PTHR37467:SF1">
    <property type="entry name" value="EXPORTED CALCIUM-BINDING GLYCOPROTEIN"/>
    <property type="match status" value="1"/>
</dbReference>
<comment type="caution">
    <text evidence="7">The sequence shown here is derived from an EMBL/GenBank/DDBJ whole genome shotgun (WGS) entry which is preliminary data.</text>
</comment>
<reference evidence="7 8" key="1">
    <citation type="journal article" date="2016" name="Nat. Commun.">
        <title>Thousands of microbial genomes shed light on interconnected biogeochemical processes in an aquifer system.</title>
        <authorList>
            <person name="Anantharaman K."/>
            <person name="Brown C.T."/>
            <person name="Hug L.A."/>
            <person name="Sharon I."/>
            <person name="Castelle C.J."/>
            <person name="Probst A.J."/>
            <person name="Thomas B.C."/>
            <person name="Singh A."/>
            <person name="Wilkins M.J."/>
            <person name="Karaoz U."/>
            <person name="Brodie E.L."/>
            <person name="Williams K.H."/>
            <person name="Hubbard S.S."/>
            <person name="Banfield J.F."/>
        </authorList>
    </citation>
    <scope>NUCLEOTIDE SEQUENCE [LARGE SCALE GENOMIC DNA]</scope>
</reference>
<evidence type="ECO:0000313" key="8">
    <source>
        <dbReference type="Proteomes" id="UP000177528"/>
    </source>
</evidence>
<organism evidence="7 8">
    <name type="scientific">Candidatus Andersenbacteria bacterium RIFCSPHIGHO2_12_FULL_45_11</name>
    <dbReference type="NCBI Taxonomy" id="1797281"/>
    <lineage>
        <taxon>Bacteria</taxon>
        <taxon>Candidatus Anderseniibacteriota</taxon>
    </lineage>
</organism>
<evidence type="ECO:0000256" key="3">
    <source>
        <dbReference type="ARBA" id="ARBA00022729"/>
    </source>
</evidence>
<keyword evidence="6" id="KW-0812">Transmembrane</keyword>
<gene>
    <name evidence="7" type="ORF">A3D99_03915</name>
</gene>